<dbReference type="Proteomes" id="UP000193136">
    <property type="component" value="Unassembled WGS sequence"/>
</dbReference>
<sequence>MILGFAGKAASGKTTAAHHLAPLLQRETLIVPMAMLLRDEVEGFLRQVGAVDHVPLVYGSQEDKVRTFYIDQEKALEVCPPWADFIRINSAIQDRPGQTALTVRLILQWWGTEYRRAREPDYWTRAWTRKVRDYDLDRVHILVDDVRFMNELRSIRELDGRIVKIERPGFAAAGNHASETSLDGFDAWDDIIVNDGSLELFKSRVAELPRVLSIDS</sequence>
<dbReference type="EMBL" id="NAAD01000022">
    <property type="protein sequence ID" value="ORJ57113.1"/>
    <property type="molecule type" value="Genomic_DNA"/>
</dbReference>
<reference evidence="1 2" key="1">
    <citation type="submission" date="2017-03" db="EMBL/GenBank/DDBJ databases">
        <title>Genome sequence of Geothermobacter sp. EPR-M, Deep-Sea Iron Reducer.</title>
        <authorList>
            <person name="Tully B."/>
            <person name="Savalia P."/>
            <person name="Abuyen K."/>
            <person name="Baughan C."/>
            <person name="Romero E."/>
            <person name="Ronkowski C."/>
            <person name="Torres B."/>
            <person name="Tremblay J."/>
            <person name="Trujillo A."/>
            <person name="Tyler M."/>
            <person name="Perez-Rodriguez I."/>
            <person name="Amend J."/>
        </authorList>
    </citation>
    <scope>NUCLEOTIDE SEQUENCE [LARGE SCALE GENOMIC DNA]</scope>
    <source>
        <strain evidence="1 2">EPR-M</strain>
    </source>
</reference>
<protein>
    <recommendedName>
        <fullName evidence="3">Deoxynucleotide monophosphate kinase</fullName>
    </recommendedName>
</protein>
<evidence type="ECO:0000313" key="2">
    <source>
        <dbReference type="Proteomes" id="UP000193136"/>
    </source>
</evidence>
<dbReference type="OrthoDB" id="5401711at2"/>
<dbReference type="AlphaFoldDB" id="A0A1X0XW54"/>
<dbReference type="InterPro" id="IPR027417">
    <property type="entry name" value="P-loop_NTPase"/>
</dbReference>
<organism evidence="1 2">
    <name type="scientific">Geothermobacter hydrogeniphilus</name>
    <dbReference type="NCBI Taxonomy" id="1969733"/>
    <lineage>
        <taxon>Bacteria</taxon>
        <taxon>Pseudomonadati</taxon>
        <taxon>Thermodesulfobacteriota</taxon>
        <taxon>Desulfuromonadia</taxon>
        <taxon>Desulfuromonadales</taxon>
        <taxon>Geothermobacteraceae</taxon>
        <taxon>Geothermobacter</taxon>
    </lineage>
</organism>
<evidence type="ECO:0008006" key="3">
    <source>
        <dbReference type="Google" id="ProtNLM"/>
    </source>
</evidence>
<comment type="caution">
    <text evidence="1">The sequence shown here is derived from an EMBL/GenBank/DDBJ whole genome shotgun (WGS) entry which is preliminary data.</text>
</comment>
<dbReference type="SUPFAM" id="SSF52540">
    <property type="entry name" value="P-loop containing nucleoside triphosphate hydrolases"/>
    <property type="match status" value="1"/>
</dbReference>
<dbReference type="Pfam" id="PF21448">
    <property type="entry name" value="DNMK"/>
    <property type="match status" value="1"/>
</dbReference>
<dbReference type="STRING" id="1969733.B5V00_14355"/>
<dbReference type="InterPro" id="IPR048444">
    <property type="entry name" value="DNMK"/>
</dbReference>
<name>A0A1X0XW54_9BACT</name>
<dbReference type="Gene3D" id="3.40.50.300">
    <property type="entry name" value="P-loop containing nucleotide triphosphate hydrolases"/>
    <property type="match status" value="1"/>
</dbReference>
<gene>
    <name evidence="1" type="ORF">B5V00_14355</name>
</gene>
<accession>A0A1X0XW54</accession>
<proteinExistence type="predicted"/>
<evidence type="ECO:0000313" key="1">
    <source>
        <dbReference type="EMBL" id="ORJ57113.1"/>
    </source>
</evidence>
<dbReference type="RefSeq" id="WP_085011511.1">
    <property type="nucleotide sequence ID" value="NZ_NAAD01000022.1"/>
</dbReference>
<keyword evidence="2" id="KW-1185">Reference proteome</keyword>